<sequence length="61" mass="6995">MDQLARALNTKPQRGLPNDVDPNLMQYSAITLKSGREVDKLFFKKVGPKDDKAEEEVYKEK</sequence>
<comment type="caution">
    <text evidence="2">The sequence shown here is derived from an EMBL/GenBank/DDBJ whole genome shotgun (WGS) entry which is preliminary data.</text>
</comment>
<gene>
    <name evidence="2" type="ORF">HAX54_037651</name>
</gene>
<feature type="non-terminal residue" evidence="2">
    <location>
        <position position="61"/>
    </location>
</feature>
<evidence type="ECO:0000256" key="1">
    <source>
        <dbReference type="SAM" id="MobiDB-lite"/>
    </source>
</evidence>
<reference evidence="2 3" key="1">
    <citation type="journal article" date="2021" name="BMC Genomics">
        <title>Datura genome reveals duplications of psychoactive alkaloid biosynthetic genes and high mutation rate following tissue culture.</title>
        <authorList>
            <person name="Rajewski A."/>
            <person name="Carter-House D."/>
            <person name="Stajich J."/>
            <person name="Litt A."/>
        </authorList>
    </citation>
    <scope>NUCLEOTIDE SEQUENCE [LARGE SCALE GENOMIC DNA]</scope>
    <source>
        <strain evidence="2">AR-01</strain>
    </source>
</reference>
<feature type="region of interest" description="Disordered" evidence="1">
    <location>
        <begin position="1"/>
        <end position="21"/>
    </location>
</feature>
<organism evidence="2 3">
    <name type="scientific">Datura stramonium</name>
    <name type="common">Jimsonweed</name>
    <name type="synonym">Common thornapple</name>
    <dbReference type="NCBI Taxonomy" id="4076"/>
    <lineage>
        <taxon>Eukaryota</taxon>
        <taxon>Viridiplantae</taxon>
        <taxon>Streptophyta</taxon>
        <taxon>Embryophyta</taxon>
        <taxon>Tracheophyta</taxon>
        <taxon>Spermatophyta</taxon>
        <taxon>Magnoliopsida</taxon>
        <taxon>eudicotyledons</taxon>
        <taxon>Gunneridae</taxon>
        <taxon>Pentapetalae</taxon>
        <taxon>asterids</taxon>
        <taxon>lamiids</taxon>
        <taxon>Solanales</taxon>
        <taxon>Solanaceae</taxon>
        <taxon>Solanoideae</taxon>
        <taxon>Datureae</taxon>
        <taxon>Datura</taxon>
    </lineage>
</organism>
<dbReference type="EMBL" id="JACEIK010000506">
    <property type="protein sequence ID" value="MCD7458244.1"/>
    <property type="molecule type" value="Genomic_DNA"/>
</dbReference>
<evidence type="ECO:0000313" key="2">
    <source>
        <dbReference type="EMBL" id="MCD7458244.1"/>
    </source>
</evidence>
<protein>
    <submittedName>
        <fullName evidence="2">Uncharacterized protein</fullName>
    </submittedName>
</protein>
<dbReference type="Proteomes" id="UP000823775">
    <property type="component" value="Unassembled WGS sequence"/>
</dbReference>
<accession>A0ABS8SI78</accession>
<evidence type="ECO:0000313" key="3">
    <source>
        <dbReference type="Proteomes" id="UP000823775"/>
    </source>
</evidence>
<proteinExistence type="predicted"/>
<keyword evidence="3" id="KW-1185">Reference proteome</keyword>
<name>A0ABS8SI78_DATST</name>